<sequence>MDAIAKKMLRSRAFFTGRTLNCAHQPRSPMSGKRFPLQAKAAQLTTKNAATPPPSRFTPPSSSLTAQAKPAPEVAKAHPPPPTRFTPPSSSLTAQTKPVPMAAKAHTPPPTRFAPPPPSLTAQAKPAPVATKPHTPPSTRYGSSAGQAKVTQQRPGHAGGKTLQAYFIYKTKQMDAESLDEIRDFLKQNYPKLLSNFNKIANNAQNNTITSWLKDNNIKTPVSQILNQKIEEEDDDDNISVFSDTKSKMTLDTRFDLLGGKSQTQKANVGTLRTEIWKNANSLTSEGLLGIFGTAQRFNTQSTFAFARRISNRKSGEDYIFSTKLSVSYIKYLYETLAMNGAEFLYERDKGTSNTLHAEKLIATNLINNKEDLGEWEIFISQPRCEICAKDAVISQFGAIYEAQ</sequence>
<evidence type="ECO:0000313" key="2">
    <source>
        <dbReference type="EMBL" id="MBR9970135.1"/>
    </source>
</evidence>
<feature type="compositionally biased region" description="Pro residues" evidence="1">
    <location>
        <begin position="107"/>
        <end position="119"/>
    </location>
</feature>
<feature type="region of interest" description="Disordered" evidence="1">
    <location>
        <begin position="42"/>
        <end position="146"/>
    </location>
</feature>
<feature type="compositionally biased region" description="Polar residues" evidence="1">
    <location>
        <begin position="137"/>
        <end position="146"/>
    </location>
</feature>
<dbReference type="Proteomes" id="UP000680714">
    <property type="component" value="Unassembled WGS sequence"/>
</dbReference>
<keyword evidence="3" id="KW-1185">Reference proteome</keyword>
<evidence type="ECO:0000313" key="3">
    <source>
        <dbReference type="Proteomes" id="UP000680714"/>
    </source>
</evidence>
<protein>
    <submittedName>
        <fullName evidence="2">Uncharacterized protein</fullName>
    </submittedName>
</protein>
<dbReference type="RefSeq" id="WP_211545651.1">
    <property type="nucleotide sequence ID" value="NZ_JAGTUF010000001.1"/>
</dbReference>
<evidence type="ECO:0000256" key="1">
    <source>
        <dbReference type="SAM" id="MobiDB-lite"/>
    </source>
</evidence>
<accession>A0ABS5I6T6</accession>
<comment type="caution">
    <text evidence="2">The sequence shown here is derived from an EMBL/GenBank/DDBJ whole genome shotgun (WGS) entry which is preliminary data.</text>
</comment>
<gene>
    <name evidence="2" type="ORF">KEC16_00225</name>
</gene>
<organism evidence="2 3">
    <name type="scientific">Magnetospirillum sulfuroxidans</name>
    <dbReference type="NCBI Taxonomy" id="611300"/>
    <lineage>
        <taxon>Bacteria</taxon>
        <taxon>Pseudomonadati</taxon>
        <taxon>Pseudomonadota</taxon>
        <taxon>Alphaproteobacteria</taxon>
        <taxon>Rhodospirillales</taxon>
        <taxon>Rhodospirillaceae</taxon>
        <taxon>Magnetospirillum</taxon>
    </lineage>
</organism>
<proteinExistence type="predicted"/>
<name>A0ABS5I6T6_9PROT</name>
<reference evidence="2 3" key="1">
    <citation type="submission" date="2021-04" db="EMBL/GenBank/DDBJ databases">
        <title>Magnetospirillum sulfuroxidans sp. nov., a facultative chemolithoautotrophic sulfur-oxidizing alphaproteobacterium isolated from freshwater sediment and proposals for Paramagetospirillum gen. nov., and Magnetospirillaceae fam. nov.</title>
        <authorList>
            <person name="Koziaeva V."/>
            <person name="Geelhoed J.S."/>
            <person name="Sorokin D.Y."/>
            <person name="Grouzdev D.S."/>
        </authorList>
    </citation>
    <scope>NUCLEOTIDE SEQUENCE [LARGE SCALE GENOMIC DNA]</scope>
    <source>
        <strain evidence="2 3">J10</strain>
    </source>
</reference>
<dbReference type="EMBL" id="JAGTUF010000001">
    <property type="protein sequence ID" value="MBR9970135.1"/>
    <property type="molecule type" value="Genomic_DNA"/>
</dbReference>